<sequence>MFLKILVIGKVIAVEDGLDRKECLTLLRKLLGVSEADAEEELNKSTTLIIRKFWLCRRWCPKKKDNP</sequence>
<name>A0AAP0JPS7_9MAGN</name>
<proteinExistence type="predicted"/>
<dbReference type="EMBL" id="JBBNAE010000003">
    <property type="protein sequence ID" value="KAK9137551.1"/>
    <property type="molecule type" value="Genomic_DNA"/>
</dbReference>
<evidence type="ECO:0000313" key="1">
    <source>
        <dbReference type="EMBL" id="KAK9137551.1"/>
    </source>
</evidence>
<evidence type="ECO:0000313" key="2">
    <source>
        <dbReference type="Proteomes" id="UP001417504"/>
    </source>
</evidence>
<reference evidence="1 2" key="1">
    <citation type="submission" date="2024-01" db="EMBL/GenBank/DDBJ databases">
        <title>Genome assemblies of Stephania.</title>
        <authorList>
            <person name="Yang L."/>
        </authorList>
    </citation>
    <scope>NUCLEOTIDE SEQUENCE [LARGE SCALE GENOMIC DNA]</scope>
    <source>
        <strain evidence="1">QJT</strain>
        <tissue evidence="1">Leaf</tissue>
    </source>
</reference>
<comment type="caution">
    <text evidence="1">The sequence shown here is derived from an EMBL/GenBank/DDBJ whole genome shotgun (WGS) entry which is preliminary data.</text>
</comment>
<accession>A0AAP0JPS7</accession>
<organism evidence="1 2">
    <name type="scientific">Stephania japonica</name>
    <dbReference type="NCBI Taxonomy" id="461633"/>
    <lineage>
        <taxon>Eukaryota</taxon>
        <taxon>Viridiplantae</taxon>
        <taxon>Streptophyta</taxon>
        <taxon>Embryophyta</taxon>
        <taxon>Tracheophyta</taxon>
        <taxon>Spermatophyta</taxon>
        <taxon>Magnoliopsida</taxon>
        <taxon>Ranunculales</taxon>
        <taxon>Menispermaceae</taxon>
        <taxon>Menispermoideae</taxon>
        <taxon>Cissampelideae</taxon>
        <taxon>Stephania</taxon>
    </lineage>
</organism>
<dbReference type="Proteomes" id="UP001417504">
    <property type="component" value="Unassembled WGS sequence"/>
</dbReference>
<keyword evidence="2" id="KW-1185">Reference proteome</keyword>
<protein>
    <submittedName>
        <fullName evidence="1">Uncharacterized protein</fullName>
    </submittedName>
</protein>
<dbReference type="AlphaFoldDB" id="A0AAP0JPS7"/>
<gene>
    <name evidence="1" type="ORF">Sjap_008145</name>
</gene>